<evidence type="ECO:0000313" key="3">
    <source>
        <dbReference type="Proteomes" id="UP001596138"/>
    </source>
</evidence>
<dbReference type="InterPro" id="IPR051908">
    <property type="entry name" value="Ribosomal_N-acetyltransferase"/>
</dbReference>
<keyword evidence="2" id="KW-0808">Transferase</keyword>
<dbReference type="SUPFAM" id="SSF55729">
    <property type="entry name" value="Acyl-CoA N-acyltransferases (Nat)"/>
    <property type="match status" value="1"/>
</dbReference>
<name>A0ABW1SZ36_9ACTN</name>
<dbReference type="Gene3D" id="3.40.630.30">
    <property type="match status" value="1"/>
</dbReference>
<reference evidence="3" key="1">
    <citation type="journal article" date="2019" name="Int. J. Syst. Evol. Microbiol.">
        <title>The Global Catalogue of Microorganisms (GCM) 10K type strain sequencing project: providing services to taxonomists for standard genome sequencing and annotation.</title>
        <authorList>
            <consortium name="The Broad Institute Genomics Platform"/>
            <consortium name="The Broad Institute Genome Sequencing Center for Infectious Disease"/>
            <person name="Wu L."/>
            <person name="Ma J."/>
        </authorList>
    </citation>
    <scope>NUCLEOTIDE SEQUENCE [LARGE SCALE GENOMIC DNA]</scope>
    <source>
        <strain evidence="3">CGMCC 4.7317</strain>
    </source>
</reference>
<dbReference type="InterPro" id="IPR000182">
    <property type="entry name" value="GNAT_dom"/>
</dbReference>
<dbReference type="EC" id="2.3.-.-" evidence="2"/>
<organism evidence="2 3">
    <name type="scientific">Longivirga aurantiaca</name>
    <dbReference type="NCBI Taxonomy" id="1837743"/>
    <lineage>
        <taxon>Bacteria</taxon>
        <taxon>Bacillati</taxon>
        <taxon>Actinomycetota</taxon>
        <taxon>Actinomycetes</taxon>
        <taxon>Sporichthyales</taxon>
        <taxon>Sporichthyaceae</taxon>
        <taxon>Longivirga</taxon>
    </lineage>
</organism>
<dbReference type="Pfam" id="PF13302">
    <property type="entry name" value="Acetyltransf_3"/>
    <property type="match status" value="1"/>
</dbReference>
<comment type="caution">
    <text evidence="2">The sequence shown here is derived from an EMBL/GenBank/DDBJ whole genome shotgun (WGS) entry which is preliminary data.</text>
</comment>
<dbReference type="GO" id="GO:0016746">
    <property type="term" value="F:acyltransferase activity"/>
    <property type="evidence" value="ECO:0007669"/>
    <property type="project" value="UniProtKB-KW"/>
</dbReference>
<accession>A0ABW1SZ36</accession>
<feature type="domain" description="N-acetyltransferase" evidence="1">
    <location>
        <begin position="30"/>
        <end position="182"/>
    </location>
</feature>
<keyword evidence="3" id="KW-1185">Reference proteome</keyword>
<evidence type="ECO:0000313" key="2">
    <source>
        <dbReference type="EMBL" id="MFC6236842.1"/>
    </source>
</evidence>
<evidence type="ECO:0000259" key="1">
    <source>
        <dbReference type="PROSITE" id="PS51186"/>
    </source>
</evidence>
<protein>
    <submittedName>
        <fullName evidence="2">GNAT family N-acetyltransferase</fullName>
        <ecNumber evidence="2">2.3.-.-</ecNumber>
    </submittedName>
</protein>
<dbReference type="Proteomes" id="UP001596138">
    <property type="component" value="Unassembled WGS sequence"/>
</dbReference>
<dbReference type="PROSITE" id="PS51186">
    <property type="entry name" value="GNAT"/>
    <property type="match status" value="1"/>
</dbReference>
<dbReference type="RefSeq" id="WP_386763875.1">
    <property type="nucleotide sequence ID" value="NZ_JBHSTI010000002.1"/>
</dbReference>
<gene>
    <name evidence="2" type="ORF">ACFQGU_03060</name>
</gene>
<keyword evidence="2" id="KW-0012">Acyltransferase</keyword>
<sequence length="188" mass="20776">MSPAADVPGDVVHLDLEAEIKATGWTRTGLRVDLVPWDDTRVVRVESEYDAWPEDEPKDPPPPRLGRLIIDLTDAEGTRAFAGYVSWHLVTYGPNPGSHAWNMGIEIIESARGHGVGTVAQRLLARWLLATTHVERIEASTDVTNVAEQKSLERAGFTREGVLRSAQKRADGRHDLYAYSLLAGDLEQ</sequence>
<dbReference type="InterPro" id="IPR016181">
    <property type="entry name" value="Acyl_CoA_acyltransferase"/>
</dbReference>
<dbReference type="PANTHER" id="PTHR43441">
    <property type="entry name" value="RIBOSOMAL-PROTEIN-SERINE ACETYLTRANSFERASE"/>
    <property type="match status" value="1"/>
</dbReference>
<proteinExistence type="predicted"/>
<dbReference type="EMBL" id="JBHSTI010000002">
    <property type="protein sequence ID" value="MFC6236842.1"/>
    <property type="molecule type" value="Genomic_DNA"/>
</dbReference>
<dbReference type="PANTHER" id="PTHR43441:SF10">
    <property type="entry name" value="ACETYLTRANSFERASE"/>
    <property type="match status" value="1"/>
</dbReference>